<feature type="domain" description="Carrier" evidence="5">
    <location>
        <begin position="993"/>
        <end position="1073"/>
    </location>
</feature>
<dbReference type="InterPro" id="IPR045851">
    <property type="entry name" value="AMP-bd_C_sf"/>
</dbReference>
<dbReference type="SUPFAM" id="SSF53474">
    <property type="entry name" value="alpha/beta-Hydrolases"/>
    <property type="match status" value="1"/>
</dbReference>
<dbReference type="PROSITE" id="PS00455">
    <property type="entry name" value="AMP_BINDING"/>
    <property type="match status" value="1"/>
</dbReference>
<dbReference type="InterPro" id="IPR029058">
    <property type="entry name" value="AB_hydrolase_fold"/>
</dbReference>
<gene>
    <name evidence="6" type="ORF">CVA01_17150</name>
</gene>
<evidence type="ECO:0000313" key="6">
    <source>
        <dbReference type="EMBL" id="GEC86401.1"/>
    </source>
</evidence>
<dbReference type="PANTHER" id="PTHR45527">
    <property type="entry name" value="NONRIBOSOMAL PEPTIDE SYNTHETASE"/>
    <property type="match status" value="1"/>
</dbReference>
<dbReference type="InterPro" id="IPR036736">
    <property type="entry name" value="ACP-like_sf"/>
</dbReference>
<dbReference type="Gene3D" id="3.30.559.30">
    <property type="entry name" value="Nonribosomal peptide synthetase, condensation domain"/>
    <property type="match status" value="2"/>
</dbReference>
<dbReference type="InterPro" id="IPR023213">
    <property type="entry name" value="CAT-like_dom_sf"/>
</dbReference>
<dbReference type="GO" id="GO:0044550">
    <property type="term" value="P:secondary metabolite biosynthetic process"/>
    <property type="evidence" value="ECO:0007669"/>
    <property type="project" value="TreeGrafter"/>
</dbReference>
<evidence type="ECO:0000313" key="7">
    <source>
        <dbReference type="Proteomes" id="UP000319986"/>
    </source>
</evidence>
<feature type="region of interest" description="Disordered" evidence="4">
    <location>
        <begin position="1066"/>
        <end position="1092"/>
    </location>
</feature>
<accession>A0A4Y4C008</accession>
<keyword evidence="2" id="KW-0596">Phosphopantetheine</keyword>
<dbReference type="Gene3D" id="3.40.50.1820">
    <property type="entry name" value="alpha/beta hydrolase"/>
    <property type="match status" value="1"/>
</dbReference>
<dbReference type="GO" id="GO:0005737">
    <property type="term" value="C:cytoplasm"/>
    <property type="evidence" value="ECO:0007669"/>
    <property type="project" value="TreeGrafter"/>
</dbReference>
<sequence length="2251" mass="235687">MSLLDLGAAQRGIWNAQLLDPTSPYYVVGEVLELDGLAPGAHGESPVDLLAEAVRLTVDESETLRLHVTDTVDGPRQVVDDTPASRPEVRDLSGAPDPVLLAHAVVDAEKASCGERWRTMTGSDLHRYLILDLGSDDDGLRRVWCVQLYHHIIVDGYSAALLTRRTAAHYTELAGGRAARRTRFAPIAEVIEADLAYAATDKDADRAFWHDYLTPAPDTAGREDHVHGAGTTSITTTVRLSAGEMADLRSRAEAAGLVWSDLVMAAYGAWLRKFGFAGDEALLAMPMMARTSGPLRRTPAMLVNMLPLRFPVAGTDTLEQVAAAAHSALDEVRSHQRYPGSELARDLRGTGGPAVLHGIGLNLKTFDFSLDFNGTVGVLRNVAGGPPEDLVLVATPAADGGVDLGFETDPVSVPAVTARQRLEDIRAFLTCSGPLADVRLRDAAFRASVAEARSGEPLPEVVPTLDDLIDRLGGRAVGESAWETADAPLLVSDDATIALTAAEVHGQVTELVAGLSGVGVEGSVIALDLPKGPALAVAVLAVWRAHRAFVILDREHPAARRAQILADSGAVAVLDEGGLRITDSTDSTAGTTPDLAYLLYTSGTTGTPKGVEITRSAVEALLAGHAAELWPDAWSRSTDGRLHVAHTASFSFDAALDQLAWIFTGATVHLYDHGTVGDPATVRTVLQRDRIGVLDATPSLAGALIDSGALDDSVVGTVILGGEAIPASLWDRLAASGVSAWNVYGPTETTVDALTARVTPGPVTIGRAVPGMTALILDTDGEPVPDNEVGELVLAGPQVALGYRGRPEQTAGVFGGASGEVFGDILPDLDGTRTYRTGDLVRWVPGRGTLFLGRADDQVEIRGHRVEPGEVEAALLALPEITGAAVGTFGTPGALKLIAHVSLTETATAQVPAFDVRTAVAETVPGHLVPTRVQIHGRLPLTVGGKVDRRALAENTTTDPSGNLPPLRSSRARENDLRGGRFPEGAAEDGPVNTRTDAELVLADVLAGILGLDSGYRLPLDRDFISLGGDSIGALTAAGRLRHRGYGIRAKDLLAGTELADVAAAAEQVTPGSRSTGSTGHTGAATATTATGETAQTAQTVYATGSFPTMTVPDGAAMACTVSAPGLDHARLLTAVTTMMTTHGALRGVLDLTGPTPQIIIPRTSLVDPAEVIADSTDTAPTTADLAPQRGLVWRITTPDENGDLQVLVHRSVLDPDSAAAFLAELERALTGCPLRPAAGSWRAAALTDTTTEPDLVAVDTQEPAEEPAQEPTLLGVPDREALFTLLPELFRTSPEVVLTAAAALATGQPVGLRHRTSGTQVLGNLAHTVTVPAATGTPREVLLQVKEAEPTEEVPALTVGLASSRMLPTGPTLLTAGAPHLLVSPDAARLYNGTPELTAQLTDALTTLAVLARTTDGGASPADLAVEVSQAQIDTWEQHHGPLADVLPVSPMQEGLLYHALSGGSGYVLSAGIDLRGPVDADRLHRAFRATLARHDLLRARFDGESLDEPVQLIPRGVELPWRTVDLRHLPTDAATAAAEERQRVMASRRIDLASGPLVAAELVLLPRDVDGGISARLVLGNHHLLTDGWSTPVMLRDLLGIYHGDALPTAAPYSDYLAWLADRDASGATDADDAAWRGRLGADTGTVHGTIIHDLAPATPEDLERAGEVTHETVDELTVPDSLSRRARAAGVTGNTLLQAAWSLTLAALTGREDIIFGTTVSGRPTELPGIEQTVGLFINTLPARVTLDAAARAGTVTDLLRTIGRTQAAMTAHESTPLIRVEQLAGGGALFDTLVVFDNFPSLPSTPFTGDRIGVAEVHVDGMTSFPLSCVAPPSDTGEPMRVVLAHRPDLVDAAFVALARDTLTSVLHALVGDPTVDEVLTGLPRWERAERKIVQQDGQQDAAPVTPVTHVASPTAAKPCLDAAEVTATVARVMASLLKKDHVGDHDNFFDIGGHSLLAMRLLGRLRREGLDEVTIQDIVETGSPAALAARLTGGGSGQILPLGPGTLAPVFAVHPGGGFALPFRGLADRLTDHDVPVTGLQLPDPHPTVTDLVDLAVGYVDSIQQVQEQGPYRLLGYSFGGVLAQAMTAELLRRGEEVSWLGIMDAYPAGAGPRPAESAGTPELTATQIAAVAGVPDIDDLPGGAEAAEMVARTLGTNLAYCDGLLRTATPVDLTGFGGETQLIVATKADDRVAYLNGLRDWDPATAWAGVLPRTPRTLTLDLTHTGLATDAGWDAITPAILEGLQ</sequence>
<dbReference type="PROSITE" id="PS00012">
    <property type="entry name" value="PHOSPHOPANTETHEINE"/>
    <property type="match status" value="2"/>
</dbReference>
<dbReference type="GO" id="GO:0008610">
    <property type="term" value="P:lipid biosynthetic process"/>
    <property type="evidence" value="ECO:0007669"/>
    <property type="project" value="UniProtKB-ARBA"/>
</dbReference>
<dbReference type="UniPathway" id="UPA00011"/>
<dbReference type="InterPro" id="IPR020806">
    <property type="entry name" value="PKS_PP-bd"/>
</dbReference>
<dbReference type="InterPro" id="IPR000873">
    <property type="entry name" value="AMP-dep_synth/lig_dom"/>
</dbReference>
<dbReference type="InterPro" id="IPR009081">
    <property type="entry name" value="PP-bd_ACP"/>
</dbReference>
<dbReference type="SUPFAM" id="SSF47336">
    <property type="entry name" value="ACP-like"/>
    <property type="match status" value="2"/>
</dbReference>
<dbReference type="Pfam" id="PF00668">
    <property type="entry name" value="Condensation"/>
    <property type="match status" value="2"/>
</dbReference>
<evidence type="ECO:0000256" key="1">
    <source>
        <dbReference type="ARBA" id="ARBA00001957"/>
    </source>
</evidence>
<dbReference type="InterPro" id="IPR006162">
    <property type="entry name" value="Ppantetheine_attach_site"/>
</dbReference>
<dbReference type="PROSITE" id="PS50075">
    <property type="entry name" value="CARRIER"/>
    <property type="match status" value="2"/>
</dbReference>
<dbReference type="EMBL" id="BJNT01000013">
    <property type="protein sequence ID" value="GEC86401.1"/>
    <property type="molecule type" value="Genomic_DNA"/>
</dbReference>
<dbReference type="Pfam" id="PF00550">
    <property type="entry name" value="PP-binding"/>
    <property type="match status" value="2"/>
</dbReference>
<dbReference type="Gene3D" id="3.30.559.10">
    <property type="entry name" value="Chloramphenicol acetyltransferase-like domain"/>
    <property type="match status" value="2"/>
</dbReference>
<feature type="compositionally biased region" description="Basic and acidic residues" evidence="4">
    <location>
        <begin position="971"/>
        <end position="981"/>
    </location>
</feature>
<evidence type="ECO:0000256" key="3">
    <source>
        <dbReference type="ARBA" id="ARBA00022553"/>
    </source>
</evidence>
<reference evidence="6 7" key="1">
    <citation type="submission" date="2019-06" db="EMBL/GenBank/DDBJ databases">
        <title>Whole genome shotgun sequence of Corynebacterium variabile NBRC 15286.</title>
        <authorList>
            <person name="Hosoyama A."/>
            <person name="Uohara A."/>
            <person name="Ohji S."/>
            <person name="Ichikawa N."/>
        </authorList>
    </citation>
    <scope>NUCLEOTIDE SEQUENCE [LARGE SCALE GENOMIC DNA]</scope>
    <source>
        <strain evidence="6 7">NBRC 15286</strain>
    </source>
</reference>
<dbReference type="CDD" id="cd05930">
    <property type="entry name" value="A_NRPS"/>
    <property type="match status" value="1"/>
</dbReference>
<comment type="caution">
    <text evidence="6">The sequence shown here is derived from an EMBL/GenBank/DDBJ whole genome shotgun (WGS) entry which is preliminary data.</text>
</comment>
<feature type="region of interest" description="Disordered" evidence="4">
    <location>
        <begin position="952"/>
        <end position="992"/>
    </location>
</feature>
<dbReference type="SUPFAM" id="SSF56801">
    <property type="entry name" value="Acetyl-CoA synthetase-like"/>
    <property type="match status" value="1"/>
</dbReference>
<dbReference type="SMART" id="SM00823">
    <property type="entry name" value="PKS_PP"/>
    <property type="match status" value="2"/>
</dbReference>
<dbReference type="RefSeq" id="WP_141330050.1">
    <property type="nucleotide sequence ID" value="NZ_BJNT01000013.1"/>
</dbReference>
<feature type="compositionally biased region" description="Low complexity" evidence="4">
    <location>
        <begin position="1075"/>
        <end position="1092"/>
    </location>
</feature>
<protein>
    <recommendedName>
        <fullName evidence="5">Carrier domain-containing protein</fullName>
    </recommendedName>
</protein>
<organism evidence="6 7">
    <name type="scientific">Corynebacterium variabile</name>
    <dbReference type="NCBI Taxonomy" id="1727"/>
    <lineage>
        <taxon>Bacteria</taxon>
        <taxon>Bacillati</taxon>
        <taxon>Actinomycetota</taxon>
        <taxon>Actinomycetes</taxon>
        <taxon>Mycobacteriales</taxon>
        <taxon>Corynebacteriaceae</taxon>
        <taxon>Corynebacterium</taxon>
    </lineage>
</organism>
<feature type="domain" description="Carrier" evidence="5">
    <location>
        <begin position="1925"/>
        <end position="2000"/>
    </location>
</feature>
<name>A0A4Y4C008_9CORY</name>
<comment type="cofactor">
    <cofactor evidence="1">
        <name>pantetheine 4'-phosphate</name>
        <dbReference type="ChEBI" id="CHEBI:47942"/>
    </cofactor>
</comment>
<dbReference type="GO" id="GO:0031177">
    <property type="term" value="F:phosphopantetheine binding"/>
    <property type="evidence" value="ECO:0007669"/>
    <property type="project" value="InterPro"/>
</dbReference>
<evidence type="ECO:0000259" key="5">
    <source>
        <dbReference type="PROSITE" id="PS50075"/>
    </source>
</evidence>
<keyword evidence="3" id="KW-0597">Phosphoprotein</keyword>
<dbReference type="GeneID" id="82887842"/>
<dbReference type="InterPro" id="IPR020845">
    <property type="entry name" value="AMP-binding_CS"/>
</dbReference>
<dbReference type="Gene3D" id="3.30.300.30">
    <property type="match status" value="1"/>
</dbReference>
<dbReference type="GO" id="GO:0043041">
    <property type="term" value="P:amino acid activation for nonribosomal peptide biosynthetic process"/>
    <property type="evidence" value="ECO:0007669"/>
    <property type="project" value="TreeGrafter"/>
</dbReference>
<dbReference type="SUPFAM" id="SSF52777">
    <property type="entry name" value="CoA-dependent acyltransferases"/>
    <property type="match status" value="5"/>
</dbReference>
<dbReference type="PANTHER" id="PTHR45527:SF1">
    <property type="entry name" value="FATTY ACID SYNTHASE"/>
    <property type="match status" value="1"/>
</dbReference>
<dbReference type="GO" id="GO:0003824">
    <property type="term" value="F:catalytic activity"/>
    <property type="evidence" value="ECO:0007669"/>
    <property type="project" value="InterPro"/>
</dbReference>
<dbReference type="Pfam" id="PF00501">
    <property type="entry name" value="AMP-binding"/>
    <property type="match status" value="1"/>
</dbReference>
<evidence type="ECO:0000256" key="4">
    <source>
        <dbReference type="SAM" id="MobiDB-lite"/>
    </source>
</evidence>
<dbReference type="Gene3D" id="1.10.1200.10">
    <property type="entry name" value="ACP-like"/>
    <property type="match status" value="1"/>
</dbReference>
<dbReference type="InterPro" id="IPR042099">
    <property type="entry name" value="ANL_N_sf"/>
</dbReference>
<proteinExistence type="predicted"/>
<evidence type="ECO:0000256" key="2">
    <source>
        <dbReference type="ARBA" id="ARBA00022450"/>
    </source>
</evidence>
<dbReference type="InterPro" id="IPR001031">
    <property type="entry name" value="Thioesterase"/>
</dbReference>
<dbReference type="Proteomes" id="UP000319986">
    <property type="component" value="Unassembled WGS sequence"/>
</dbReference>
<dbReference type="Pfam" id="PF00975">
    <property type="entry name" value="Thioesterase"/>
    <property type="match status" value="1"/>
</dbReference>
<dbReference type="InterPro" id="IPR001242">
    <property type="entry name" value="Condensation_dom"/>
</dbReference>
<dbReference type="Gene3D" id="3.40.50.12780">
    <property type="entry name" value="N-terminal domain of ligase-like"/>
    <property type="match status" value="1"/>
</dbReference>